<dbReference type="PANTHER" id="PTHR13976">
    <property type="entry name" value="HETEROGENEOUS NUCLEAR RIBONUCLEOPROTEIN-RELATED"/>
    <property type="match status" value="1"/>
</dbReference>
<protein>
    <submittedName>
        <fullName evidence="3">G-rich sequence factor 1</fullName>
    </submittedName>
</protein>
<keyword evidence="1" id="KW-0677">Repeat</keyword>
<gene>
    <name evidence="3" type="ORF">KP79_PYT12825</name>
</gene>
<dbReference type="STRING" id="6573.A0A210PNI3"/>
<evidence type="ECO:0000256" key="1">
    <source>
        <dbReference type="ARBA" id="ARBA00022737"/>
    </source>
</evidence>
<sequence length="349" mass="39929">MSLCKIIRGLSVSLPRCRLLLQSQNVSRIARTSVGFQQTAFEPHILPAASFCTTNTERESVFMTLLGVPWRSSEKDIVDFLKGIHVQDVIFEYKGYHQTGRVYVEVSESDVSDVLAKDKEYIGTRYINVTEANESDRSVISNLQEELKKKPKTNTESVYVQLLGVPYNVTKEEIRDFLTGCQVEEILFDYDDSRKNGIVYVRVPNDDVQTAVAKDREYIGARYVKVLVNDSERTRHLIPRLQGIEKKMQFLKFDLEKSDMTYISLHGALHSSGREEIGNFLEVPIEEMLFREVAGDAQGMKYNNIYCLINKKDLGEALKKDGTYEGNRYIKVQKTPDHAMQHLAFAKTM</sequence>
<dbReference type="GO" id="GO:0003723">
    <property type="term" value="F:RNA binding"/>
    <property type="evidence" value="ECO:0007669"/>
    <property type="project" value="UniProtKB-KW"/>
</dbReference>
<evidence type="ECO:0000313" key="4">
    <source>
        <dbReference type="Proteomes" id="UP000242188"/>
    </source>
</evidence>
<evidence type="ECO:0000313" key="3">
    <source>
        <dbReference type="EMBL" id="OWF38070.1"/>
    </source>
</evidence>
<dbReference type="AlphaFoldDB" id="A0A210PNI3"/>
<accession>A0A210PNI3</accession>
<dbReference type="Gene3D" id="3.30.70.330">
    <property type="match status" value="2"/>
</dbReference>
<dbReference type="InterPro" id="IPR012677">
    <property type="entry name" value="Nucleotide-bd_a/b_plait_sf"/>
</dbReference>
<comment type="caution">
    <text evidence="3">The sequence shown here is derived from an EMBL/GenBank/DDBJ whole genome shotgun (WGS) entry which is preliminary data.</text>
</comment>
<evidence type="ECO:0000256" key="2">
    <source>
        <dbReference type="ARBA" id="ARBA00022884"/>
    </source>
</evidence>
<reference evidence="3 4" key="1">
    <citation type="journal article" date="2017" name="Nat. Ecol. Evol.">
        <title>Scallop genome provides insights into evolution of bilaterian karyotype and development.</title>
        <authorList>
            <person name="Wang S."/>
            <person name="Zhang J."/>
            <person name="Jiao W."/>
            <person name="Li J."/>
            <person name="Xun X."/>
            <person name="Sun Y."/>
            <person name="Guo X."/>
            <person name="Huan P."/>
            <person name="Dong B."/>
            <person name="Zhang L."/>
            <person name="Hu X."/>
            <person name="Sun X."/>
            <person name="Wang J."/>
            <person name="Zhao C."/>
            <person name="Wang Y."/>
            <person name="Wang D."/>
            <person name="Huang X."/>
            <person name="Wang R."/>
            <person name="Lv J."/>
            <person name="Li Y."/>
            <person name="Zhang Z."/>
            <person name="Liu B."/>
            <person name="Lu W."/>
            <person name="Hui Y."/>
            <person name="Liang J."/>
            <person name="Zhou Z."/>
            <person name="Hou R."/>
            <person name="Li X."/>
            <person name="Liu Y."/>
            <person name="Li H."/>
            <person name="Ning X."/>
            <person name="Lin Y."/>
            <person name="Zhao L."/>
            <person name="Xing Q."/>
            <person name="Dou J."/>
            <person name="Li Y."/>
            <person name="Mao J."/>
            <person name="Guo H."/>
            <person name="Dou H."/>
            <person name="Li T."/>
            <person name="Mu C."/>
            <person name="Jiang W."/>
            <person name="Fu Q."/>
            <person name="Fu X."/>
            <person name="Miao Y."/>
            <person name="Liu J."/>
            <person name="Yu Q."/>
            <person name="Li R."/>
            <person name="Liao H."/>
            <person name="Li X."/>
            <person name="Kong Y."/>
            <person name="Jiang Z."/>
            <person name="Chourrout D."/>
            <person name="Li R."/>
            <person name="Bao Z."/>
        </authorList>
    </citation>
    <scope>NUCLEOTIDE SEQUENCE [LARGE SCALE GENOMIC DNA]</scope>
    <source>
        <strain evidence="3 4">PY_sf001</strain>
    </source>
</reference>
<dbReference type="OrthoDB" id="2588702at2759"/>
<organism evidence="3 4">
    <name type="scientific">Mizuhopecten yessoensis</name>
    <name type="common">Japanese scallop</name>
    <name type="synonym">Patinopecten yessoensis</name>
    <dbReference type="NCBI Taxonomy" id="6573"/>
    <lineage>
        <taxon>Eukaryota</taxon>
        <taxon>Metazoa</taxon>
        <taxon>Spiralia</taxon>
        <taxon>Lophotrochozoa</taxon>
        <taxon>Mollusca</taxon>
        <taxon>Bivalvia</taxon>
        <taxon>Autobranchia</taxon>
        <taxon>Pteriomorphia</taxon>
        <taxon>Pectinida</taxon>
        <taxon>Pectinoidea</taxon>
        <taxon>Pectinidae</taxon>
        <taxon>Mizuhopecten</taxon>
    </lineage>
</organism>
<keyword evidence="4" id="KW-1185">Reference proteome</keyword>
<name>A0A210PNI3_MIZYE</name>
<dbReference type="Proteomes" id="UP000242188">
    <property type="component" value="Unassembled WGS sequence"/>
</dbReference>
<dbReference type="InterPro" id="IPR050666">
    <property type="entry name" value="ESRP"/>
</dbReference>
<dbReference type="CDD" id="cd12254">
    <property type="entry name" value="RRM_hnRNPH_ESRPs_RBM12_like"/>
    <property type="match status" value="1"/>
</dbReference>
<keyword evidence="2" id="KW-0694">RNA-binding</keyword>
<dbReference type="InterPro" id="IPR035979">
    <property type="entry name" value="RBD_domain_sf"/>
</dbReference>
<dbReference type="SUPFAM" id="SSF54928">
    <property type="entry name" value="RNA-binding domain, RBD"/>
    <property type="match status" value="1"/>
</dbReference>
<dbReference type="EMBL" id="NEDP02005574">
    <property type="protein sequence ID" value="OWF38070.1"/>
    <property type="molecule type" value="Genomic_DNA"/>
</dbReference>
<proteinExistence type="predicted"/>